<sequence>MAACSSGILKSSDREDSEGEINLMDKMESSSKGDFVGNVSHYIPLPDCYKGPINKGHLLFDACFEGGNLGRVDYVSQFEYDLFLRPDTCSP</sequence>
<evidence type="ECO:0000313" key="2">
    <source>
        <dbReference type="EnsemblMetazoa" id="Aqu2.1.13489_001"/>
    </source>
</evidence>
<accession>A0A1X7TFQ2</accession>
<name>A0A1X7TFQ2_AMPQE</name>
<organism evidence="2">
    <name type="scientific">Amphimedon queenslandica</name>
    <name type="common">Sponge</name>
    <dbReference type="NCBI Taxonomy" id="400682"/>
    <lineage>
        <taxon>Eukaryota</taxon>
        <taxon>Metazoa</taxon>
        <taxon>Porifera</taxon>
        <taxon>Demospongiae</taxon>
        <taxon>Heteroscleromorpha</taxon>
        <taxon>Haplosclerida</taxon>
        <taxon>Niphatidae</taxon>
        <taxon>Amphimedon</taxon>
    </lineage>
</organism>
<dbReference type="eggNOG" id="KOG3641">
    <property type="taxonomic scope" value="Eukaryota"/>
</dbReference>
<dbReference type="Gene3D" id="2.60.40.3120">
    <property type="match status" value="1"/>
</dbReference>
<reference evidence="2" key="1">
    <citation type="submission" date="2017-05" db="UniProtKB">
        <authorList>
            <consortium name="EnsemblMetazoa"/>
        </authorList>
    </citation>
    <scope>IDENTIFICATION</scope>
</reference>
<proteinExistence type="predicted"/>
<dbReference type="EnsemblMetazoa" id="Aqu2.1.13489_001">
    <property type="protein sequence ID" value="Aqu2.1.13489_001"/>
    <property type="gene ID" value="Aqu2.1.13489"/>
</dbReference>
<evidence type="ECO:0000256" key="1">
    <source>
        <dbReference type="SAM" id="MobiDB-lite"/>
    </source>
</evidence>
<dbReference type="OrthoDB" id="10253041at2759"/>
<dbReference type="AlphaFoldDB" id="A0A1X7TFQ2"/>
<dbReference type="InParanoid" id="A0A1X7TFQ2"/>
<feature type="region of interest" description="Disordered" evidence="1">
    <location>
        <begin position="1"/>
        <end position="24"/>
    </location>
</feature>
<evidence type="ECO:0008006" key="3">
    <source>
        <dbReference type="Google" id="ProtNLM"/>
    </source>
</evidence>
<protein>
    <recommendedName>
        <fullName evidence="3">Cytosolic carboxypeptidase N-terminal domain-containing protein</fullName>
    </recommendedName>
</protein>